<dbReference type="InParanoid" id="F7FVF9"/>
<name>F7FVF9_MONDO</name>
<dbReference type="RefSeq" id="XP_007489798.1">
    <property type="nucleotide sequence ID" value="XM_007489736.3"/>
</dbReference>
<feature type="compositionally biased region" description="Basic and acidic residues" evidence="1">
    <location>
        <begin position="523"/>
        <end position="535"/>
    </location>
</feature>
<evidence type="ECO:0000259" key="2">
    <source>
        <dbReference type="Pfam" id="PF15391"/>
    </source>
</evidence>
<dbReference type="eggNOG" id="ENOG502RMHR">
    <property type="taxonomic scope" value="Eukaryota"/>
</dbReference>
<feature type="compositionally biased region" description="Low complexity" evidence="1">
    <location>
        <begin position="469"/>
        <end position="480"/>
    </location>
</feature>
<dbReference type="RefSeq" id="XP_007489799.1">
    <property type="nucleotide sequence ID" value="XM_007489737.3"/>
</dbReference>
<reference evidence="3" key="2">
    <citation type="submission" date="2025-08" db="UniProtKB">
        <authorList>
            <consortium name="Ensembl"/>
        </authorList>
    </citation>
    <scope>IDENTIFICATION</scope>
</reference>
<protein>
    <submittedName>
        <fullName evidence="3">Chromosome 3 open reading frame, human C19orf44</fullName>
    </submittedName>
</protein>
<dbReference type="AlphaFoldDB" id="F7FVF9"/>
<dbReference type="RefSeq" id="XP_007489796.1">
    <property type="nucleotide sequence ID" value="XM_007489734.3"/>
</dbReference>
<dbReference type="GeneTree" id="ENSGT00390000002505"/>
<dbReference type="InterPro" id="IPR040120">
    <property type="entry name" value="C19orf44-like"/>
</dbReference>
<dbReference type="FunCoup" id="F7FVF9">
    <property type="interactions" value="456"/>
</dbReference>
<evidence type="ECO:0000256" key="1">
    <source>
        <dbReference type="SAM" id="MobiDB-lite"/>
    </source>
</evidence>
<keyword evidence="4" id="KW-1185">Reference proteome</keyword>
<dbReference type="Proteomes" id="UP000002280">
    <property type="component" value="Chromosome 3"/>
</dbReference>
<feature type="domain" description="DUF4614" evidence="2">
    <location>
        <begin position="485"/>
        <end position="659"/>
    </location>
</feature>
<proteinExistence type="predicted"/>
<reference evidence="3 4" key="1">
    <citation type="journal article" date="2007" name="Nature">
        <title>Genome of the marsupial Monodelphis domestica reveals innovation in non-coding sequences.</title>
        <authorList>
            <person name="Mikkelsen T.S."/>
            <person name="Wakefield M.J."/>
            <person name="Aken B."/>
            <person name="Amemiya C.T."/>
            <person name="Chang J.L."/>
            <person name="Duke S."/>
            <person name="Garber M."/>
            <person name="Gentles A.J."/>
            <person name="Goodstadt L."/>
            <person name="Heger A."/>
            <person name="Jurka J."/>
            <person name="Kamal M."/>
            <person name="Mauceli E."/>
            <person name="Searle S.M."/>
            <person name="Sharpe T."/>
            <person name="Baker M.L."/>
            <person name="Batzer M.A."/>
            <person name="Benos P.V."/>
            <person name="Belov K."/>
            <person name="Clamp M."/>
            <person name="Cook A."/>
            <person name="Cuff J."/>
            <person name="Das R."/>
            <person name="Davidow L."/>
            <person name="Deakin J.E."/>
            <person name="Fazzari M.J."/>
            <person name="Glass J.L."/>
            <person name="Grabherr M."/>
            <person name="Greally J.M."/>
            <person name="Gu W."/>
            <person name="Hore T.A."/>
            <person name="Huttley G.A."/>
            <person name="Kleber M."/>
            <person name="Jirtle R.L."/>
            <person name="Koina E."/>
            <person name="Lee J.T."/>
            <person name="Mahony S."/>
            <person name="Marra M.A."/>
            <person name="Miller R.D."/>
            <person name="Nicholls R.D."/>
            <person name="Oda M."/>
            <person name="Papenfuss A.T."/>
            <person name="Parra Z.E."/>
            <person name="Pollock D.D."/>
            <person name="Ray D.A."/>
            <person name="Schein J.E."/>
            <person name="Speed T.P."/>
            <person name="Thompson K."/>
            <person name="VandeBerg J.L."/>
            <person name="Wade C.M."/>
            <person name="Walker J.A."/>
            <person name="Waters P.D."/>
            <person name="Webber C."/>
            <person name="Weidman J.R."/>
            <person name="Xie X."/>
            <person name="Zody M.C."/>
            <person name="Baldwin J."/>
            <person name="Abdouelleil A."/>
            <person name="Abdulkadir J."/>
            <person name="Abebe A."/>
            <person name="Abera B."/>
            <person name="Abreu J."/>
            <person name="Acer S.C."/>
            <person name="Aftuck L."/>
            <person name="Alexander A."/>
            <person name="An P."/>
            <person name="Anderson E."/>
            <person name="Anderson S."/>
            <person name="Arachi H."/>
            <person name="Azer M."/>
            <person name="Bachantsang P."/>
            <person name="Barry A."/>
            <person name="Bayul T."/>
            <person name="Berlin A."/>
            <person name="Bessette D."/>
            <person name="Bloom T."/>
            <person name="Bloom T."/>
            <person name="Boguslavskiy L."/>
            <person name="Bonnet C."/>
            <person name="Boukhgalter B."/>
            <person name="Bourzgui I."/>
            <person name="Brown A."/>
            <person name="Cahill P."/>
            <person name="Channer S."/>
            <person name="Cheshatsang Y."/>
            <person name="Chuda L."/>
            <person name="Citroen M."/>
            <person name="Collymore A."/>
            <person name="Cooke P."/>
            <person name="Costello M."/>
            <person name="D'Aco K."/>
            <person name="Daza R."/>
            <person name="De Haan G."/>
            <person name="DeGray S."/>
            <person name="DeMaso C."/>
            <person name="Dhargay N."/>
            <person name="Dooley K."/>
            <person name="Dooley E."/>
            <person name="Doricent M."/>
            <person name="Dorje P."/>
            <person name="Dorjee K."/>
            <person name="Dupes A."/>
            <person name="Elong R."/>
            <person name="Falk J."/>
            <person name="Farina A."/>
            <person name="Faro S."/>
            <person name="Ferguson D."/>
            <person name="Fisher S."/>
            <person name="Foley C.D."/>
            <person name="Franke A."/>
            <person name="Friedrich D."/>
            <person name="Gadbois L."/>
            <person name="Gearin G."/>
            <person name="Gearin C.R."/>
            <person name="Giannoukos G."/>
            <person name="Goode T."/>
            <person name="Graham J."/>
            <person name="Grandbois E."/>
            <person name="Grewal S."/>
            <person name="Gyaltsen K."/>
            <person name="Hafez N."/>
            <person name="Hagos B."/>
            <person name="Hall J."/>
            <person name="Henson C."/>
            <person name="Hollinger A."/>
            <person name="Honan T."/>
            <person name="Huard M.D."/>
            <person name="Hughes L."/>
            <person name="Hurhula B."/>
            <person name="Husby M.E."/>
            <person name="Kamat A."/>
            <person name="Kanga B."/>
            <person name="Kashin S."/>
            <person name="Khazanovich D."/>
            <person name="Kisner P."/>
            <person name="Lance K."/>
            <person name="Lara M."/>
            <person name="Lee W."/>
            <person name="Lennon N."/>
            <person name="Letendre F."/>
            <person name="LeVine R."/>
            <person name="Lipovsky A."/>
            <person name="Liu X."/>
            <person name="Liu J."/>
            <person name="Liu S."/>
            <person name="Lokyitsang T."/>
            <person name="Lokyitsang Y."/>
            <person name="Lubonja R."/>
            <person name="Lui A."/>
            <person name="MacDonald P."/>
            <person name="Magnisalis V."/>
            <person name="Maru K."/>
            <person name="Matthews C."/>
            <person name="McCusker W."/>
            <person name="McDonough S."/>
            <person name="Mehta T."/>
            <person name="Meldrim J."/>
            <person name="Meneus L."/>
            <person name="Mihai O."/>
            <person name="Mihalev A."/>
            <person name="Mihova T."/>
            <person name="Mittelman R."/>
            <person name="Mlenga V."/>
            <person name="Montmayeur A."/>
            <person name="Mulrain L."/>
            <person name="Navidi A."/>
            <person name="Naylor J."/>
            <person name="Negash T."/>
            <person name="Nguyen T."/>
            <person name="Nguyen N."/>
            <person name="Nicol R."/>
            <person name="Norbu C."/>
            <person name="Norbu N."/>
            <person name="Novod N."/>
            <person name="O'Neill B."/>
            <person name="Osman S."/>
            <person name="Markiewicz E."/>
            <person name="Oyono O.L."/>
            <person name="Patti C."/>
            <person name="Phunkhang P."/>
            <person name="Pierre F."/>
            <person name="Priest M."/>
            <person name="Raghuraman S."/>
            <person name="Rege F."/>
            <person name="Reyes R."/>
            <person name="Rise C."/>
            <person name="Rogov P."/>
            <person name="Ross K."/>
            <person name="Ryan E."/>
            <person name="Settipalli S."/>
            <person name="Shea T."/>
            <person name="Sherpa N."/>
            <person name="Shi L."/>
            <person name="Shih D."/>
            <person name="Sparrow T."/>
            <person name="Spaulding J."/>
            <person name="Stalker J."/>
            <person name="Stange-Thomann N."/>
            <person name="Stavropoulos S."/>
            <person name="Stone C."/>
            <person name="Strader C."/>
            <person name="Tesfaye S."/>
            <person name="Thomson T."/>
            <person name="Thoulutsang Y."/>
            <person name="Thoulutsang D."/>
            <person name="Topham K."/>
            <person name="Topping I."/>
            <person name="Tsamla T."/>
            <person name="Vassiliev H."/>
            <person name="Vo A."/>
            <person name="Wangchuk T."/>
            <person name="Wangdi T."/>
            <person name="Weiand M."/>
            <person name="Wilkinson J."/>
            <person name="Wilson A."/>
            <person name="Yadav S."/>
            <person name="Young G."/>
            <person name="Yu Q."/>
            <person name="Zembek L."/>
            <person name="Zhong D."/>
            <person name="Zimmer A."/>
            <person name="Zwirko Z."/>
            <person name="Jaffe D.B."/>
            <person name="Alvarez P."/>
            <person name="Brockman W."/>
            <person name="Butler J."/>
            <person name="Chin C."/>
            <person name="Gnerre S."/>
            <person name="MacCallum I."/>
            <person name="Graves J.A."/>
            <person name="Ponting C.P."/>
            <person name="Breen M."/>
            <person name="Samollow P.B."/>
            <person name="Lander E.S."/>
            <person name="Lindblad-Toh K."/>
        </authorList>
    </citation>
    <scope>NUCLEOTIDE SEQUENCE [LARGE SCALE GENOMIC DNA]</scope>
</reference>
<dbReference type="InterPro" id="IPR027884">
    <property type="entry name" value="DUF4614"/>
</dbReference>
<dbReference type="HOGENOM" id="CLU_028158_0_0_1"/>
<feature type="compositionally biased region" description="Polar residues" evidence="1">
    <location>
        <begin position="305"/>
        <end position="321"/>
    </location>
</feature>
<dbReference type="GeneID" id="100015037"/>
<dbReference type="PANTHER" id="PTHR22409:SF2">
    <property type="entry name" value="CHROMOSOME 19 OPEN READING FRAME 44"/>
    <property type="match status" value="1"/>
</dbReference>
<feature type="compositionally biased region" description="Polar residues" evidence="1">
    <location>
        <begin position="493"/>
        <end position="507"/>
    </location>
</feature>
<dbReference type="OrthoDB" id="2151530at2759"/>
<feature type="compositionally biased region" description="Acidic residues" evidence="1">
    <location>
        <begin position="439"/>
        <end position="456"/>
    </location>
</feature>
<gene>
    <name evidence="3" type="primary">C3H19orf44</name>
</gene>
<dbReference type="Bgee" id="ENSMODG00000014929">
    <property type="expression patterns" value="Expressed in spermatocyte and 20 other cell types or tissues"/>
</dbReference>
<accession>F7FVF9</accession>
<reference evidence="3" key="3">
    <citation type="submission" date="2025-09" db="UniProtKB">
        <authorList>
            <consortium name="Ensembl"/>
        </authorList>
    </citation>
    <scope>IDENTIFICATION</scope>
</reference>
<feature type="region of interest" description="Disordered" evidence="1">
    <location>
        <begin position="296"/>
        <end position="321"/>
    </location>
</feature>
<dbReference type="OMA" id="FKINVMT"/>
<sequence>MDESLRKIGVSLMMSAARKASLLNTSQLANDFFYDSSDISIGDMRMKETQNRVLRSEGLAKTPFSQSRFLKRKQNADENQFFLKDSTSREMESRTTLSKSLTTASKIRANAALMKLAQIETKIMSRKLQVDLSDTETDGKSADDIHLNHRTEALSLKNVSTIPWKCEDKLPIASSNERVSRFLKKKGPDIENIVHPTQFGNVKTSQPPKQKEPLRKLVSLDSDEEEMKLLLGNLVKPFSDKEIPKNAVLLNTSLKEDEYEAFSMDENQRGPLSLPREGFSSLKIFRTLCLPEESCQETTSHDSPSRTLSPQSGFSANQTSRSPSLSIMHYFSNPTSTSPKMEHVKLAFSPEETKIGSLDELFSEASNDSLNDFKINILSLDDLAPDNIGEKIELGQKEKNHRTKEPSKELKTDVPVVRGIQRSARDMSPETSVNITSLDAEEESPTVSEICEDVNEESVTSSRERSISSRRSPSPRLQESTINSVYSEDFEKSPSSTVSGQTAYSQESLDKTLESLSESPSCSKRDLSTQSKEPGKKWGENVKRILVKEVAVQTYDPTFTYNWTKESMATIGPSLGRTYVDPEPIASHVITADAIEALTAYSPAVFALNDMLKQQLTLTKQFMETSRYLHFSLLKSLEDDTFHYHTLEDAKEYIRNHKSPPLTIEKALEEVEKEMSDQ</sequence>
<organism evidence="3 4">
    <name type="scientific">Monodelphis domestica</name>
    <name type="common">Gray short-tailed opossum</name>
    <dbReference type="NCBI Taxonomy" id="13616"/>
    <lineage>
        <taxon>Eukaryota</taxon>
        <taxon>Metazoa</taxon>
        <taxon>Chordata</taxon>
        <taxon>Craniata</taxon>
        <taxon>Vertebrata</taxon>
        <taxon>Euteleostomi</taxon>
        <taxon>Mammalia</taxon>
        <taxon>Metatheria</taxon>
        <taxon>Didelphimorphia</taxon>
        <taxon>Didelphidae</taxon>
        <taxon>Monodelphis</taxon>
    </lineage>
</organism>
<evidence type="ECO:0000313" key="4">
    <source>
        <dbReference type="Proteomes" id="UP000002280"/>
    </source>
</evidence>
<dbReference type="PANTHER" id="PTHR22409">
    <property type="entry name" value="CHROMOSOME 19 OPEN READING FRAME 44"/>
    <property type="match status" value="1"/>
</dbReference>
<dbReference type="Ensembl" id="ENSMODT00000019004.4">
    <property type="protein sequence ID" value="ENSMODP00000018667.3"/>
    <property type="gene ID" value="ENSMODG00000014929.4"/>
</dbReference>
<dbReference type="Pfam" id="PF15391">
    <property type="entry name" value="DUF4614"/>
    <property type="match status" value="1"/>
</dbReference>
<dbReference type="CTD" id="109625312"/>
<dbReference type="RefSeq" id="XP_007489797.1">
    <property type="nucleotide sequence ID" value="XM_007489735.3"/>
</dbReference>
<evidence type="ECO:0000313" key="3">
    <source>
        <dbReference type="Ensembl" id="ENSMODP00000018667.3"/>
    </source>
</evidence>
<feature type="region of interest" description="Disordered" evidence="1">
    <location>
        <begin position="420"/>
        <end position="535"/>
    </location>
</feature>